<dbReference type="GO" id="GO:0009245">
    <property type="term" value="P:lipid A biosynthetic process"/>
    <property type="evidence" value="ECO:0007669"/>
    <property type="project" value="UniProtKB-KW"/>
</dbReference>
<keyword evidence="12" id="KW-1185">Reference proteome</keyword>
<dbReference type="Proteomes" id="UP000546970">
    <property type="component" value="Unassembled WGS sequence"/>
</dbReference>
<evidence type="ECO:0000256" key="2">
    <source>
        <dbReference type="ARBA" id="ARBA00004496"/>
    </source>
</evidence>
<comment type="function">
    <text evidence="10">Involved in unsaturated fatty acids biosynthesis. Catalyzes the dehydration of short chain beta-hydroxyacyl-ACPs and long chain saturated and unsaturated beta-hydroxyacyl-ACPs.</text>
</comment>
<dbReference type="InterPro" id="IPR029069">
    <property type="entry name" value="HotDog_dom_sf"/>
</dbReference>
<dbReference type="Gene3D" id="3.10.129.10">
    <property type="entry name" value="Hotdog Thioesterase"/>
    <property type="match status" value="1"/>
</dbReference>
<evidence type="ECO:0000256" key="10">
    <source>
        <dbReference type="ARBA" id="ARBA00025049"/>
    </source>
</evidence>
<dbReference type="FunFam" id="3.10.129.10:FF:000001">
    <property type="entry name" value="3-hydroxyacyl-[acyl-carrier-protein] dehydratase FabZ"/>
    <property type="match status" value="1"/>
</dbReference>
<gene>
    <name evidence="11" type="primary">fabZ</name>
    <name evidence="11" type="ORF">HF320_00390</name>
</gene>
<keyword evidence="6" id="KW-0444">Lipid biosynthesis</keyword>
<evidence type="ECO:0000313" key="11">
    <source>
        <dbReference type="EMBL" id="NMF54801.1"/>
    </source>
</evidence>
<evidence type="ECO:0000256" key="6">
    <source>
        <dbReference type="ARBA" id="ARBA00022516"/>
    </source>
</evidence>
<comment type="caution">
    <text evidence="11">The sequence shown here is derived from an EMBL/GenBank/DDBJ whole genome shotgun (WGS) entry which is preliminary data.</text>
</comment>
<keyword evidence="5" id="KW-0963">Cytoplasm</keyword>
<name>A0A7X9UA68_9ACTN</name>
<dbReference type="AlphaFoldDB" id="A0A7X9UA68"/>
<keyword evidence="9 11" id="KW-0456">Lyase</keyword>
<protein>
    <recommendedName>
        <fullName evidence="4">3-hydroxyacyl-[acyl-carrier-protein] dehydratase</fullName>
        <ecNumber evidence="4">4.2.1.59</ecNumber>
    </recommendedName>
</protein>
<keyword evidence="7" id="KW-0441">Lipid A biosynthesis</keyword>
<accession>A0A7X9UA68</accession>
<dbReference type="PANTHER" id="PTHR30272:SF1">
    <property type="entry name" value="3-HYDROXYACYL-[ACYL-CARRIER-PROTEIN] DEHYDRATASE"/>
    <property type="match status" value="1"/>
</dbReference>
<comment type="catalytic activity">
    <reaction evidence="1">
        <text>a (3R)-hydroxyacyl-[ACP] = a (2E)-enoyl-[ACP] + H2O</text>
        <dbReference type="Rhea" id="RHEA:13097"/>
        <dbReference type="Rhea" id="RHEA-COMP:9925"/>
        <dbReference type="Rhea" id="RHEA-COMP:9945"/>
        <dbReference type="ChEBI" id="CHEBI:15377"/>
        <dbReference type="ChEBI" id="CHEBI:78784"/>
        <dbReference type="ChEBI" id="CHEBI:78827"/>
        <dbReference type="EC" id="4.2.1.59"/>
    </reaction>
</comment>
<dbReference type="EC" id="4.2.1.59" evidence="4"/>
<evidence type="ECO:0000256" key="7">
    <source>
        <dbReference type="ARBA" id="ARBA00022556"/>
    </source>
</evidence>
<evidence type="ECO:0000256" key="3">
    <source>
        <dbReference type="ARBA" id="ARBA00009174"/>
    </source>
</evidence>
<proteinExistence type="inferred from homology"/>
<dbReference type="GO" id="GO:0019171">
    <property type="term" value="F:(3R)-hydroxyacyl-[acyl-carrier-protein] dehydratase activity"/>
    <property type="evidence" value="ECO:0007669"/>
    <property type="project" value="UniProtKB-EC"/>
</dbReference>
<dbReference type="EMBL" id="JABBCP010000001">
    <property type="protein sequence ID" value="NMF54801.1"/>
    <property type="molecule type" value="Genomic_DNA"/>
</dbReference>
<sequence length="148" mass="16310">MQLDSNQISQILPHRYPFALVDRITDGEEGSWARGIKCVSVQEPVFQGHFPTYHVLPGVMIIEALAQVAAVAMLAEPEHRGKIGFLGAVKNARFKRQVRPGDVMEMESRIVRTRGNFAFVEGRASVDGQLAATVELTLAFGSNETSDR</sequence>
<dbReference type="CDD" id="cd01288">
    <property type="entry name" value="FabZ"/>
    <property type="match status" value="1"/>
</dbReference>
<keyword evidence="8" id="KW-0443">Lipid metabolism</keyword>
<dbReference type="GO" id="GO:0016020">
    <property type="term" value="C:membrane"/>
    <property type="evidence" value="ECO:0007669"/>
    <property type="project" value="GOC"/>
</dbReference>
<dbReference type="NCBIfam" id="NF000582">
    <property type="entry name" value="PRK00006.1"/>
    <property type="match status" value="1"/>
</dbReference>
<dbReference type="SUPFAM" id="SSF54637">
    <property type="entry name" value="Thioesterase/thiol ester dehydrase-isomerase"/>
    <property type="match status" value="1"/>
</dbReference>
<dbReference type="RefSeq" id="WP_169276592.1">
    <property type="nucleotide sequence ID" value="NZ_JABBCP010000001.1"/>
</dbReference>
<evidence type="ECO:0000256" key="8">
    <source>
        <dbReference type="ARBA" id="ARBA00023098"/>
    </source>
</evidence>
<dbReference type="Pfam" id="PF07977">
    <property type="entry name" value="FabA"/>
    <property type="match status" value="1"/>
</dbReference>
<evidence type="ECO:0000256" key="5">
    <source>
        <dbReference type="ARBA" id="ARBA00022490"/>
    </source>
</evidence>
<evidence type="ECO:0000256" key="9">
    <source>
        <dbReference type="ARBA" id="ARBA00023239"/>
    </source>
</evidence>
<dbReference type="GO" id="GO:0005737">
    <property type="term" value="C:cytoplasm"/>
    <property type="evidence" value="ECO:0007669"/>
    <property type="project" value="UniProtKB-SubCell"/>
</dbReference>
<dbReference type="InterPro" id="IPR013114">
    <property type="entry name" value="FabA_FabZ"/>
</dbReference>
<organism evidence="11 12">
    <name type="scientific">Collinsella acetigenes</name>
    <dbReference type="NCBI Taxonomy" id="2713419"/>
    <lineage>
        <taxon>Bacteria</taxon>
        <taxon>Bacillati</taxon>
        <taxon>Actinomycetota</taxon>
        <taxon>Coriobacteriia</taxon>
        <taxon>Coriobacteriales</taxon>
        <taxon>Coriobacteriaceae</taxon>
        <taxon>Collinsella</taxon>
    </lineage>
</organism>
<evidence type="ECO:0000256" key="1">
    <source>
        <dbReference type="ARBA" id="ARBA00001055"/>
    </source>
</evidence>
<evidence type="ECO:0000313" key="12">
    <source>
        <dbReference type="Proteomes" id="UP000546970"/>
    </source>
</evidence>
<comment type="similarity">
    <text evidence="3">Belongs to the thioester dehydratase family. FabZ subfamily.</text>
</comment>
<comment type="subcellular location">
    <subcellularLocation>
        <location evidence="2">Cytoplasm</location>
    </subcellularLocation>
</comment>
<evidence type="ECO:0000256" key="4">
    <source>
        <dbReference type="ARBA" id="ARBA00013167"/>
    </source>
</evidence>
<reference evidence="11 12" key="1">
    <citation type="submission" date="2020-04" db="EMBL/GenBank/DDBJ databases">
        <title>Collinsella sp. KGMB02528 nov., an anaerobic actinobacterium isolated from human feces.</title>
        <authorList>
            <person name="Han K.-I."/>
            <person name="Eom M.K."/>
            <person name="Kim J.-S."/>
            <person name="Lee K.C."/>
            <person name="Suh M.K."/>
            <person name="Park S.-H."/>
            <person name="Lee J.H."/>
            <person name="Kang S.W."/>
            <person name="Park J.-E."/>
            <person name="Oh B.S."/>
            <person name="Yu S.Y."/>
            <person name="Choi S.-H."/>
            <person name="Lee D.H."/>
            <person name="Yoon H."/>
            <person name="Kim B.-Y."/>
            <person name="Lee J.H."/>
            <person name="Lee J.-S."/>
        </authorList>
    </citation>
    <scope>NUCLEOTIDE SEQUENCE [LARGE SCALE GENOMIC DNA]</scope>
    <source>
        <strain evidence="11 12">KGMB02528</strain>
    </source>
</reference>
<dbReference type="PANTHER" id="PTHR30272">
    <property type="entry name" value="3-HYDROXYACYL-[ACYL-CARRIER-PROTEIN] DEHYDRATASE"/>
    <property type="match status" value="1"/>
</dbReference>